<keyword evidence="1" id="KW-0812">Transmembrane</keyword>
<name>A0ABR2HHW6_9EUKA</name>
<feature type="transmembrane region" description="Helical" evidence="1">
    <location>
        <begin position="479"/>
        <end position="503"/>
    </location>
</feature>
<comment type="caution">
    <text evidence="2">The sequence shown here is derived from an EMBL/GenBank/DDBJ whole genome shotgun (WGS) entry which is preliminary data.</text>
</comment>
<gene>
    <name evidence="2" type="ORF">M9Y10_020233</name>
</gene>
<dbReference type="Proteomes" id="UP001470230">
    <property type="component" value="Unassembled WGS sequence"/>
</dbReference>
<dbReference type="EMBL" id="JAPFFF010000029">
    <property type="protein sequence ID" value="KAK8846227.1"/>
    <property type="molecule type" value="Genomic_DNA"/>
</dbReference>
<feature type="transmembrane region" description="Helical" evidence="1">
    <location>
        <begin position="431"/>
        <end position="451"/>
    </location>
</feature>
<feature type="transmembrane region" description="Helical" evidence="1">
    <location>
        <begin position="367"/>
        <end position="384"/>
    </location>
</feature>
<evidence type="ECO:0000256" key="1">
    <source>
        <dbReference type="SAM" id="Phobius"/>
    </source>
</evidence>
<feature type="transmembrane region" description="Helical" evidence="1">
    <location>
        <begin position="224"/>
        <end position="248"/>
    </location>
</feature>
<keyword evidence="1" id="KW-1133">Transmembrane helix</keyword>
<feature type="transmembrane region" description="Helical" evidence="1">
    <location>
        <begin position="269"/>
        <end position="287"/>
    </location>
</feature>
<sequence>MNNDDLSFLSDVRIDNEEENITNTGILICDENPKQFFLSKNKSTFIFFSFLLFSSLFFPSQLQSTDAVHNFDSKHYPNYTIFAEIKNLPKYSLHGFFVSFKLFDFKDYQYKPKHNNIINDIQINKLKKSFVINGNLSIKLANLEEKKSHIFDADFKHIFLVSYKLNLQYFCFITQSDEFIIFSDKFPKYNIFAMNLTVNAHHPRAEMLIIKFYYCSFIYEIFDLFIRLSIIICIINTTPHFFYTKAILAQAKAFFNKNQNFSIDNKLNIQQILTFVLRFVTILYILIPTFSGSISSISFFKIPHFSFILNLNAIIRDIFFSFSLFYIISILKMTEKEISMYPKYLLQGEQSVQKVTIDECYDDQYSILIKPFVLIVPILIFMIINDCEIDFSRSNQNSNNYYENLFDIQNNKFSVSPEGFFVFRPLDSFNYSHFFLFLIFAFYFISSIKALKKFLLKKNLKAKDNMFESIKNRYNNYKFISLPFVCLLFLSVLKNFVILTFFFSKSGKVEFNKEKVPPVFNSSLQSEPVKQIMNFTSTSIENDERGSDSYLKNFFLLSLVNLFSFGERNALMQTLCIILPSLFTIFMSIMHTPYKIIMD</sequence>
<keyword evidence="3" id="KW-1185">Reference proteome</keyword>
<proteinExistence type="predicted"/>
<keyword evidence="1" id="KW-0472">Membrane</keyword>
<evidence type="ECO:0000313" key="2">
    <source>
        <dbReference type="EMBL" id="KAK8846227.1"/>
    </source>
</evidence>
<organism evidence="2 3">
    <name type="scientific">Tritrichomonas musculus</name>
    <dbReference type="NCBI Taxonomy" id="1915356"/>
    <lineage>
        <taxon>Eukaryota</taxon>
        <taxon>Metamonada</taxon>
        <taxon>Parabasalia</taxon>
        <taxon>Tritrichomonadida</taxon>
        <taxon>Tritrichomonadidae</taxon>
        <taxon>Tritrichomonas</taxon>
    </lineage>
</organism>
<feature type="transmembrane region" description="Helical" evidence="1">
    <location>
        <begin position="307"/>
        <end position="331"/>
    </location>
</feature>
<protein>
    <submittedName>
        <fullName evidence="2">Uncharacterized protein</fullName>
    </submittedName>
</protein>
<accession>A0ABR2HHW6</accession>
<feature type="transmembrane region" description="Helical" evidence="1">
    <location>
        <begin position="570"/>
        <end position="590"/>
    </location>
</feature>
<evidence type="ECO:0000313" key="3">
    <source>
        <dbReference type="Proteomes" id="UP001470230"/>
    </source>
</evidence>
<reference evidence="2 3" key="1">
    <citation type="submission" date="2024-04" db="EMBL/GenBank/DDBJ databases">
        <title>Tritrichomonas musculus Genome.</title>
        <authorList>
            <person name="Alves-Ferreira E."/>
            <person name="Grigg M."/>
            <person name="Lorenzi H."/>
            <person name="Galac M."/>
        </authorList>
    </citation>
    <scope>NUCLEOTIDE SEQUENCE [LARGE SCALE GENOMIC DNA]</scope>
    <source>
        <strain evidence="2 3">EAF2021</strain>
    </source>
</reference>